<dbReference type="Gene3D" id="2.60.40.680">
    <property type="match status" value="1"/>
</dbReference>
<dbReference type="SUPFAM" id="SSF75304">
    <property type="entry name" value="Amidase signature (AS) enzymes"/>
    <property type="match status" value="1"/>
</dbReference>
<comment type="caution">
    <text evidence="4">The sequence shown here is derived from an EMBL/GenBank/DDBJ whole genome shotgun (WGS) entry which is preliminary data.</text>
</comment>
<evidence type="ECO:0000313" key="5">
    <source>
        <dbReference type="Proteomes" id="UP001501570"/>
    </source>
</evidence>
<accession>A0ABP9RLA4</accession>
<dbReference type="Proteomes" id="UP001501570">
    <property type="component" value="Unassembled WGS sequence"/>
</dbReference>
<dbReference type="InterPro" id="IPR036573">
    <property type="entry name" value="CBM_sf_5/12"/>
</dbReference>
<dbReference type="InterPro" id="IPR036928">
    <property type="entry name" value="AS_sf"/>
</dbReference>
<feature type="signal peptide" evidence="2">
    <location>
        <begin position="1"/>
        <end position="23"/>
    </location>
</feature>
<reference evidence="5" key="1">
    <citation type="journal article" date="2019" name="Int. J. Syst. Evol. Microbiol.">
        <title>The Global Catalogue of Microorganisms (GCM) 10K type strain sequencing project: providing services to taxonomists for standard genome sequencing and annotation.</title>
        <authorList>
            <consortium name="The Broad Institute Genomics Platform"/>
            <consortium name="The Broad Institute Genome Sequencing Center for Infectious Disease"/>
            <person name="Wu L."/>
            <person name="Ma J."/>
        </authorList>
    </citation>
    <scope>NUCLEOTIDE SEQUENCE [LARGE SCALE GENOMIC DNA]</scope>
    <source>
        <strain evidence="5">JCM 18304</strain>
    </source>
</reference>
<dbReference type="PROSITE" id="PS00571">
    <property type="entry name" value="AMIDASES"/>
    <property type="match status" value="1"/>
</dbReference>
<dbReference type="InterPro" id="IPR020556">
    <property type="entry name" value="Amidase_CS"/>
</dbReference>
<dbReference type="Pfam" id="PF00963">
    <property type="entry name" value="Cohesin"/>
    <property type="match status" value="1"/>
</dbReference>
<evidence type="ECO:0000313" key="4">
    <source>
        <dbReference type="EMBL" id="GAA5179330.1"/>
    </source>
</evidence>
<dbReference type="InterPro" id="IPR023631">
    <property type="entry name" value="Amidase_dom"/>
</dbReference>
<sequence length="852" mass="87996">MAGAVILGATVLVTSVAPSPAVASAPATAQGYPYLAPYYTQGNLIGSPDIDKADLDKLTGALGAGRGQSAYAAVSAADYDGDGAITVTDVAGMAQRMIYDDGPFDLVEASALDMQKAMNAGVTSSVAITQDYLNRIAAYDHTAAGGTDHGLNSILATAPQALAEAATSDARRAAGQSRGMLDGIPVVLKDNYDTTDMPTTAGCECLADNQPANDAFMVTGLRDAGAIILGKASLDEFATGFSSEYSVGTRQADGTMGPSIKVYSPYNLTRTAGGSSGGTGASISANLAGIGFGTDTGGSIRDPSSYNQLVGIRPTVGLTSRDGIVPLALTQDSGGPIARSVSDAAIALDAVTGMDPNDPVTAGQQGKVPVSYTSYLDPHALQGARLGYLPSLVGTNPVVKRLFTQSVADLQAQGATVIDLSADPDEPTVVSDIAAIGSISSGSTDEFKTDLNEYLAAHAGPGVTDRSLDDIVRDNLVSPDYSSQYRTRDNITDAQYQAWLTQHTADIASSLQKMTTDLDAGHLDALIYPTAGQYTTQGNNLRLSPNTGMPAITLPMGQSDPALDGSAAVAGAGVNLEMLGRKYDEGQLIGLAYSYEQATHHRTTPPLYPALPGTDAATSPVATGPATTGGVTVTASTAHAEKGATVTVTVKAKAASDLYAYDLAIGYDPKVLAYVPGSAGTDVSGATYDQTKPGQVSVIHTKLGSSPPASGEVDLATLTFKAVGAGTTAVSLPSLVTVDAADKPTTTTGLGSTPVEVLADWNAPTVYDNGDRVWYQNSVWQSQWWTQNQKPGDPYGPWMQMTTTPDGTALWTPSRVFNTGDKAVYQGVTYIAQWWTRNQAPGDPYGPWKKAT</sequence>
<organism evidence="4 5">
    <name type="scientific">Rugosimonospora acidiphila</name>
    <dbReference type="NCBI Taxonomy" id="556531"/>
    <lineage>
        <taxon>Bacteria</taxon>
        <taxon>Bacillati</taxon>
        <taxon>Actinomycetota</taxon>
        <taxon>Actinomycetes</taxon>
        <taxon>Micromonosporales</taxon>
        <taxon>Micromonosporaceae</taxon>
        <taxon>Rugosimonospora</taxon>
    </lineage>
</organism>
<keyword evidence="2" id="KW-0732">Signal</keyword>
<dbReference type="InterPro" id="IPR002102">
    <property type="entry name" value="Cohesin_dom"/>
</dbReference>
<dbReference type="CDD" id="cd12215">
    <property type="entry name" value="ChiC_BD"/>
    <property type="match status" value="2"/>
</dbReference>
<keyword evidence="1" id="KW-0378">Hydrolase</keyword>
<feature type="chain" id="PRO_5046140023" description="Chitin-binding type-3 domain-containing protein" evidence="2">
    <location>
        <begin position="24"/>
        <end position="852"/>
    </location>
</feature>
<protein>
    <recommendedName>
        <fullName evidence="3">Chitin-binding type-3 domain-containing protein</fullName>
    </recommendedName>
</protein>
<dbReference type="PANTHER" id="PTHR42678:SF34">
    <property type="entry name" value="OS04G0183300 PROTEIN"/>
    <property type="match status" value="1"/>
</dbReference>
<dbReference type="PROSITE" id="PS00018">
    <property type="entry name" value="EF_HAND_1"/>
    <property type="match status" value="1"/>
</dbReference>
<dbReference type="SUPFAM" id="SSF49384">
    <property type="entry name" value="Carbohydrate-binding domain"/>
    <property type="match status" value="1"/>
</dbReference>
<dbReference type="InterPro" id="IPR003610">
    <property type="entry name" value="CBM5/12"/>
</dbReference>
<dbReference type="EMBL" id="BAABJQ010000002">
    <property type="protein sequence ID" value="GAA5179330.1"/>
    <property type="molecule type" value="Genomic_DNA"/>
</dbReference>
<dbReference type="Pfam" id="PF01425">
    <property type="entry name" value="Amidase"/>
    <property type="match status" value="1"/>
</dbReference>
<dbReference type="SMART" id="SM00495">
    <property type="entry name" value="ChtBD3"/>
    <property type="match status" value="2"/>
</dbReference>
<feature type="domain" description="Chitin-binding type-3" evidence="3">
    <location>
        <begin position="758"/>
        <end position="801"/>
    </location>
</feature>
<dbReference type="InterPro" id="IPR008965">
    <property type="entry name" value="CBM2/CBM3_carb-bd_dom_sf"/>
</dbReference>
<dbReference type="Gene3D" id="2.10.10.20">
    <property type="entry name" value="Carbohydrate-binding module superfamily 5/12"/>
    <property type="match status" value="2"/>
</dbReference>
<name>A0ABP9RLA4_9ACTN</name>
<dbReference type="PANTHER" id="PTHR42678">
    <property type="entry name" value="AMIDASE"/>
    <property type="match status" value="1"/>
</dbReference>
<feature type="domain" description="Chitin-binding type-3" evidence="3">
    <location>
        <begin position="808"/>
        <end position="851"/>
    </location>
</feature>
<dbReference type="InterPro" id="IPR018247">
    <property type="entry name" value="EF_Hand_1_Ca_BS"/>
</dbReference>
<proteinExistence type="predicted"/>
<dbReference type="SUPFAM" id="SSF51055">
    <property type="entry name" value="Carbohydrate binding domain"/>
    <property type="match status" value="2"/>
</dbReference>
<dbReference type="CDD" id="cd08547">
    <property type="entry name" value="Type_II_cohesin"/>
    <property type="match status" value="1"/>
</dbReference>
<evidence type="ECO:0000259" key="3">
    <source>
        <dbReference type="SMART" id="SM00495"/>
    </source>
</evidence>
<keyword evidence="5" id="KW-1185">Reference proteome</keyword>
<evidence type="ECO:0000256" key="2">
    <source>
        <dbReference type="SAM" id="SignalP"/>
    </source>
</evidence>
<evidence type="ECO:0000256" key="1">
    <source>
        <dbReference type="ARBA" id="ARBA00022801"/>
    </source>
</evidence>
<dbReference type="Gene3D" id="3.90.1300.10">
    <property type="entry name" value="Amidase signature (AS) domain"/>
    <property type="match status" value="1"/>
</dbReference>
<gene>
    <name evidence="4" type="ORF">GCM10023322_08990</name>
</gene>